<dbReference type="AlphaFoldDB" id="A0A5C3KCS8"/>
<evidence type="ECO:0000313" key="2">
    <source>
        <dbReference type="Proteomes" id="UP000307440"/>
    </source>
</evidence>
<reference evidence="1 2" key="1">
    <citation type="journal article" date="2019" name="Nat. Ecol. Evol.">
        <title>Megaphylogeny resolves global patterns of mushroom evolution.</title>
        <authorList>
            <person name="Varga T."/>
            <person name="Krizsan K."/>
            <person name="Foldi C."/>
            <person name="Dima B."/>
            <person name="Sanchez-Garcia M."/>
            <person name="Sanchez-Ramirez S."/>
            <person name="Szollosi G.J."/>
            <person name="Szarkandi J.G."/>
            <person name="Papp V."/>
            <person name="Albert L."/>
            <person name="Andreopoulos W."/>
            <person name="Angelini C."/>
            <person name="Antonin V."/>
            <person name="Barry K.W."/>
            <person name="Bougher N.L."/>
            <person name="Buchanan P."/>
            <person name="Buyck B."/>
            <person name="Bense V."/>
            <person name="Catcheside P."/>
            <person name="Chovatia M."/>
            <person name="Cooper J."/>
            <person name="Damon W."/>
            <person name="Desjardin D."/>
            <person name="Finy P."/>
            <person name="Geml J."/>
            <person name="Haridas S."/>
            <person name="Hughes K."/>
            <person name="Justo A."/>
            <person name="Karasinski D."/>
            <person name="Kautmanova I."/>
            <person name="Kiss B."/>
            <person name="Kocsube S."/>
            <person name="Kotiranta H."/>
            <person name="LaButti K.M."/>
            <person name="Lechner B.E."/>
            <person name="Liimatainen K."/>
            <person name="Lipzen A."/>
            <person name="Lukacs Z."/>
            <person name="Mihaltcheva S."/>
            <person name="Morgado L.N."/>
            <person name="Niskanen T."/>
            <person name="Noordeloos M.E."/>
            <person name="Ohm R.A."/>
            <person name="Ortiz-Santana B."/>
            <person name="Ovrebo C."/>
            <person name="Racz N."/>
            <person name="Riley R."/>
            <person name="Savchenko A."/>
            <person name="Shiryaev A."/>
            <person name="Soop K."/>
            <person name="Spirin V."/>
            <person name="Szebenyi C."/>
            <person name="Tomsovsky M."/>
            <person name="Tulloss R.E."/>
            <person name="Uehling J."/>
            <person name="Grigoriev I.V."/>
            <person name="Vagvolgyi C."/>
            <person name="Papp T."/>
            <person name="Martin F.M."/>
            <person name="Miettinen O."/>
            <person name="Hibbett D.S."/>
            <person name="Nagy L.G."/>
        </authorList>
    </citation>
    <scope>NUCLEOTIDE SEQUENCE [LARGE SCALE GENOMIC DNA]</scope>
    <source>
        <strain evidence="1 2">CBS 121175</strain>
    </source>
</reference>
<dbReference type="OrthoDB" id="2527272at2759"/>
<name>A0A5C3KCS8_COPMA</name>
<accession>A0A5C3KCS8</accession>
<dbReference type="EMBL" id="ML210479">
    <property type="protein sequence ID" value="TFK17652.1"/>
    <property type="molecule type" value="Genomic_DNA"/>
</dbReference>
<sequence>MPGRQTYQPHNELQQDQSSLKHYFGPKHYYCVETICYRYGVVKAWAKFAKSESPKKILKFLAAVFPTKEERLDFICINKACLVLQTAISNGSQNEWKKTSQFIVDIYHYNNHKESDELCHKWLCEQLNAWLGEFAAILKQMTANNFNWMIHIMLYYHTQIEEDNEDEQEEEE</sequence>
<evidence type="ECO:0000313" key="1">
    <source>
        <dbReference type="EMBL" id="TFK17652.1"/>
    </source>
</evidence>
<proteinExistence type="predicted"/>
<organism evidence="1 2">
    <name type="scientific">Coprinopsis marcescibilis</name>
    <name type="common">Agaric fungus</name>
    <name type="synonym">Psathyrella marcescibilis</name>
    <dbReference type="NCBI Taxonomy" id="230819"/>
    <lineage>
        <taxon>Eukaryota</taxon>
        <taxon>Fungi</taxon>
        <taxon>Dikarya</taxon>
        <taxon>Basidiomycota</taxon>
        <taxon>Agaricomycotina</taxon>
        <taxon>Agaricomycetes</taxon>
        <taxon>Agaricomycetidae</taxon>
        <taxon>Agaricales</taxon>
        <taxon>Agaricineae</taxon>
        <taxon>Psathyrellaceae</taxon>
        <taxon>Coprinopsis</taxon>
    </lineage>
</organism>
<keyword evidence="2" id="KW-1185">Reference proteome</keyword>
<dbReference type="STRING" id="230819.A0A5C3KCS8"/>
<protein>
    <submittedName>
        <fullName evidence="1">Uncharacterized protein</fullName>
    </submittedName>
</protein>
<gene>
    <name evidence="1" type="ORF">FA15DRAFT_683479</name>
</gene>
<dbReference type="Proteomes" id="UP000307440">
    <property type="component" value="Unassembled WGS sequence"/>
</dbReference>